<dbReference type="GO" id="GO:0051539">
    <property type="term" value="F:4 iron, 4 sulfur cluster binding"/>
    <property type="evidence" value="ECO:0007669"/>
    <property type="project" value="UniProtKB-KW"/>
</dbReference>
<dbReference type="InterPro" id="IPR010207">
    <property type="entry name" value="Elect_transpt_cplx_RnfB/RsxB"/>
</dbReference>
<name>A0A644VZQ5_9ZZZZ</name>
<gene>
    <name evidence="12" type="primary">rsxB_41</name>
    <name evidence="12" type="ORF">SDC9_43105</name>
</gene>
<evidence type="ECO:0000313" key="12">
    <source>
        <dbReference type="EMBL" id="MPL96921.1"/>
    </source>
</evidence>
<dbReference type="InterPro" id="IPR050395">
    <property type="entry name" value="4Fe4S_Ferredoxin_RnfB"/>
</dbReference>
<feature type="domain" description="4Fe-4S ferredoxin-type" evidence="10">
    <location>
        <begin position="164"/>
        <end position="193"/>
    </location>
</feature>
<comment type="caution">
    <text evidence="12">The sequence shown here is derived from an EMBL/GenBank/DDBJ whole genome shotgun (WGS) entry which is preliminary data.</text>
</comment>
<keyword evidence="4" id="KW-0677">Repeat</keyword>
<evidence type="ECO:0000256" key="3">
    <source>
        <dbReference type="ARBA" id="ARBA00022723"/>
    </source>
</evidence>
<dbReference type="PANTHER" id="PTHR43560">
    <property type="entry name" value="ION-TRANSLOCATING OXIDOREDUCTASE COMPLEX SUBUNIT B"/>
    <property type="match status" value="1"/>
</dbReference>
<dbReference type="SUPFAM" id="SSF54862">
    <property type="entry name" value="4Fe-4S ferredoxins"/>
    <property type="match status" value="1"/>
</dbReference>
<dbReference type="GO" id="GO:0009055">
    <property type="term" value="F:electron transfer activity"/>
    <property type="evidence" value="ECO:0007669"/>
    <property type="project" value="InterPro"/>
</dbReference>
<evidence type="ECO:0000256" key="1">
    <source>
        <dbReference type="ARBA" id="ARBA00022448"/>
    </source>
</evidence>
<dbReference type="InterPro" id="IPR017896">
    <property type="entry name" value="4Fe4S_Fe-S-bd"/>
</dbReference>
<proteinExistence type="inferred from homology"/>
<keyword evidence="6" id="KW-0249">Electron transport</keyword>
<dbReference type="Gene3D" id="1.10.15.40">
    <property type="entry name" value="Electron transport complex subunit B, putative Fe-S cluster"/>
    <property type="match status" value="1"/>
</dbReference>
<reference evidence="12" key="1">
    <citation type="submission" date="2019-08" db="EMBL/GenBank/DDBJ databases">
        <authorList>
            <person name="Kucharzyk K."/>
            <person name="Murdoch R.W."/>
            <person name="Higgins S."/>
            <person name="Loffler F."/>
        </authorList>
    </citation>
    <scope>NUCLEOTIDE SEQUENCE</scope>
</reference>
<dbReference type="NCBIfam" id="TIGR01944">
    <property type="entry name" value="rnfB"/>
    <property type="match status" value="1"/>
</dbReference>
<evidence type="ECO:0000256" key="7">
    <source>
        <dbReference type="ARBA" id="ARBA00023004"/>
    </source>
</evidence>
<protein>
    <submittedName>
        <fullName evidence="12">Electron transport complex subunit RsxB</fullName>
    </submittedName>
</protein>
<evidence type="ECO:0000259" key="10">
    <source>
        <dbReference type="PROSITE" id="PS51379"/>
    </source>
</evidence>
<evidence type="ECO:0000256" key="5">
    <source>
        <dbReference type="ARBA" id="ARBA00022967"/>
    </source>
</evidence>
<evidence type="ECO:0000259" key="11">
    <source>
        <dbReference type="PROSITE" id="PS51656"/>
    </source>
</evidence>
<keyword evidence="1" id="KW-0813">Transport</keyword>
<accession>A0A644VZQ5</accession>
<keyword evidence="5" id="KW-1278">Translocase</keyword>
<dbReference type="InterPro" id="IPR017900">
    <property type="entry name" value="4Fe4S_Fe_S_CS"/>
</dbReference>
<keyword evidence="7" id="KW-0408">Iron</keyword>
<dbReference type="GO" id="GO:0046872">
    <property type="term" value="F:metal ion binding"/>
    <property type="evidence" value="ECO:0007669"/>
    <property type="project" value="UniProtKB-KW"/>
</dbReference>
<evidence type="ECO:0000256" key="4">
    <source>
        <dbReference type="ARBA" id="ARBA00022737"/>
    </source>
</evidence>
<keyword evidence="2" id="KW-0004">4Fe-4S</keyword>
<dbReference type="Gene3D" id="3.30.70.20">
    <property type="match status" value="1"/>
</dbReference>
<keyword evidence="8" id="KW-0411">Iron-sulfur</keyword>
<organism evidence="12">
    <name type="scientific">bioreactor metagenome</name>
    <dbReference type="NCBI Taxonomy" id="1076179"/>
    <lineage>
        <taxon>unclassified sequences</taxon>
        <taxon>metagenomes</taxon>
        <taxon>ecological metagenomes</taxon>
    </lineage>
</organism>
<sequence length="266" mass="28203">MNILFAILVVAVLGGLFGFGLSYAEKKLAIKKDPKVLALEPIMPGANCGVCGYAGCNAYAAAVALGEAEIGLCSPGGPSLVAKMAEIMGAKVEASGDNRRKVAHVMCKGNTEFTVKDYNYEGLLDCNAASLLFAGDNNCKSGCMHLGSCIKVCPVGAISKDKDGYIIVDEKLCISCEKCVAICPNGVMQMIYEDSEYVIDCNSHEPGGKVRKQCTVGCIGCKICETKYPESGCKVDRFLSTFDQTLPHSQIAEAAQACPTKIIIKR</sequence>
<dbReference type="InterPro" id="IPR007202">
    <property type="entry name" value="4Fe-4S_dom"/>
</dbReference>
<dbReference type="Pfam" id="PF04060">
    <property type="entry name" value="FeS"/>
    <property type="match status" value="1"/>
</dbReference>
<dbReference type="AlphaFoldDB" id="A0A644VZQ5"/>
<dbReference type="PROSITE" id="PS51656">
    <property type="entry name" value="4FE4S"/>
    <property type="match status" value="1"/>
</dbReference>
<dbReference type="EMBL" id="VSSQ01000532">
    <property type="protein sequence ID" value="MPL96921.1"/>
    <property type="molecule type" value="Genomic_DNA"/>
</dbReference>
<evidence type="ECO:0000256" key="6">
    <source>
        <dbReference type="ARBA" id="ARBA00022982"/>
    </source>
</evidence>
<dbReference type="PROSITE" id="PS00198">
    <property type="entry name" value="4FE4S_FER_1"/>
    <property type="match status" value="1"/>
</dbReference>
<dbReference type="PROSITE" id="PS51379">
    <property type="entry name" value="4FE4S_FER_2"/>
    <property type="match status" value="2"/>
</dbReference>
<feature type="domain" description="4Fe-4S ferredoxin-type" evidence="10">
    <location>
        <begin position="129"/>
        <end position="163"/>
    </location>
</feature>
<feature type="domain" description="4Fe-4S" evidence="11">
    <location>
        <begin position="31"/>
        <end position="90"/>
    </location>
</feature>
<dbReference type="Pfam" id="PF13187">
    <property type="entry name" value="Fer4_9"/>
    <property type="match status" value="1"/>
</dbReference>
<dbReference type="HAMAP" id="MF_00463">
    <property type="entry name" value="RsxB_RnfB"/>
    <property type="match status" value="1"/>
</dbReference>
<keyword evidence="3" id="KW-0479">Metal-binding</keyword>
<keyword evidence="9" id="KW-0472">Membrane</keyword>
<evidence type="ECO:0000256" key="9">
    <source>
        <dbReference type="ARBA" id="ARBA00023136"/>
    </source>
</evidence>
<evidence type="ECO:0000256" key="8">
    <source>
        <dbReference type="ARBA" id="ARBA00023014"/>
    </source>
</evidence>
<dbReference type="PANTHER" id="PTHR43560:SF1">
    <property type="entry name" value="ION-TRANSLOCATING OXIDOREDUCTASE COMPLEX SUBUNIT B"/>
    <property type="match status" value="1"/>
</dbReference>
<evidence type="ECO:0000256" key="2">
    <source>
        <dbReference type="ARBA" id="ARBA00022485"/>
    </source>
</evidence>